<sequence>MYQVGDLIAGYRVLDVLGRGGMGDVYKAAHPRLPRADALKVLRSAHATDPVFRARFEREADVVAPLNHPNVVAVYDRGVFDDQLWIAMEYVPGTDAARMLAADAPLEPHLACLIVSGAAAGLDAAHRRGIMHRDIKPANILVTPGAADAAAPSGFFVPDAVKVTDFGIAQVIDEVTNLTGDGITIGTMHYASPEQIEGRRVDARSDIYSLGATAFELLTGAPPFEATSLHGLMTAHLREDPPAATSRNGALPPGVDAVLARALAKDPDDRYPSAGEFARALEDAFDNRQTLAGSVPDQDGFGARDTATPSDPVAWPSPAPGAVGTSPETLHGWTPVDAAETTVPVRRRAGKMMAAGVAAVVLAAVIGAGAGVLRTSTEGLETPNPPDAEVTTSAVELSWGRVDEATNYVVTQNDQVIYSGPDTRFSAPRPIPGTYTYQVAAQAPDGRTSDFSGNSGAVDVFMTWGELQPIADAYHDLIPATPLSTNGFDGMRCWGEDGDLALGSSKRTIWCTRYADEEDRETAYQVVVDVYDTPEEARATAELTARNPRGAAHTTAQGHTGTLYLSETGGQGRAILAQDTGDRARSVVWVAVPGRPAAAAADLMKRLPI</sequence>
<dbReference type="Gene3D" id="3.30.200.20">
    <property type="entry name" value="Phosphorylase Kinase, domain 1"/>
    <property type="match status" value="1"/>
</dbReference>
<evidence type="ECO:0000256" key="6">
    <source>
        <dbReference type="ARBA" id="ARBA00022840"/>
    </source>
</evidence>
<dbReference type="Proteomes" id="UP000035021">
    <property type="component" value="Unassembled WGS sequence"/>
</dbReference>
<dbReference type="EMBL" id="BAOQ01000008">
    <property type="protein sequence ID" value="GAC83006.1"/>
    <property type="molecule type" value="Genomic_DNA"/>
</dbReference>
<evidence type="ECO:0000259" key="8">
    <source>
        <dbReference type="PROSITE" id="PS50011"/>
    </source>
</evidence>
<keyword evidence="2 9" id="KW-0723">Serine/threonine-protein kinase</keyword>
<evidence type="ECO:0000313" key="9">
    <source>
        <dbReference type="EMBL" id="GAC83006.1"/>
    </source>
</evidence>
<evidence type="ECO:0000256" key="5">
    <source>
        <dbReference type="ARBA" id="ARBA00022777"/>
    </source>
</evidence>
<comment type="caution">
    <text evidence="9">The sequence shown here is derived from an EMBL/GenBank/DDBJ whole genome shotgun (WGS) entry which is preliminary data.</text>
</comment>
<dbReference type="RefSeq" id="WP_006899243.1">
    <property type="nucleotide sequence ID" value="NZ_BAOQ01000008.1"/>
</dbReference>
<dbReference type="SUPFAM" id="SSF56112">
    <property type="entry name" value="Protein kinase-like (PK-like)"/>
    <property type="match status" value="1"/>
</dbReference>
<evidence type="ECO:0000313" key="10">
    <source>
        <dbReference type="Proteomes" id="UP000035021"/>
    </source>
</evidence>
<organism evidence="9 10">
    <name type="scientific">Gordonia paraffinivorans NBRC 108238</name>
    <dbReference type="NCBI Taxonomy" id="1223543"/>
    <lineage>
        <taxon>Bacteria</taxon>
        <taxon>Bacillati</taxon>
        <taxon>Actinomycetota</taxon>
        <taxon>Actinomycetes</taxon>
        <taxon>Mycobacteriales</taxon>
        <taxon>Gordoniaceae</taxon>
        <taxon>Gordonia</taxon>
    </lineage>
</organism>
<dbReference type="PANTHER" id="PTHR43289:SF6">
    <property type="entry name" value="SERINE_THREONINE-PROTEIN KINASE NEKL-3"/>
    <property type="match status" value="1"/>
</dbReference>
<keyword evidence="4" id="KW-0547">Nucleotide-binding</keyword>
<keyword evidence="5 9" id="KW-0418">Kinase</keyword>
<reference evidence="9 10" key="1">
    <citation type="submission" date="2013-02" db="EMBL/GenBank/DDBJ databases">
        <title>Whole genome shotgun sequence of Gordonia paraffinivorans NBRC 108238.</title>
        <authorList>
            <person name="Isaki-Nakamura S."/>
            <person name="Hosoyama A."/>
            <person name="Tsuchikane K."/>
            <person name="Ando Y."/>
            <person name="Baba S."/>
            <person name="Ohji S."/>
            <person name="Hamada M."/>
            <person name="Tamura T."/>
            <person name="Yamazoe A."/>
            <person name="Yamazaki S."/>
            <person name="Fujita N."/>
        </authorList>
    </citation>
    <scope>NUCLEOTIDE SEQUENCE [LARGE SCALE GENOMIC DNA]</scope>
    <source>
        <strain evidence="9 10">NBRC 108238</strain>
    </source>
</reference>
<dbReference type="InterPro" id="IPR000719">
    <property type="entry name" value="Prot_kinase_dom"/>
</dbReference>
<evidence type="ECO:0000256" key="1">
    <source>
        <dbReference type="ARBA" id="ARBA00012513"/>
    </source>
</evidence>
<keyword evidence="6" id="KW-0067">ATP-binding</keyword>
<evidence type="ECO:0000256" key="2">
    <source>
        <dbReference type="ARBA" id="ARBA00022527"/>
    </source>
</evidence>
<feature type="domain" description="Protein kinase" evidence="8">
    <location>
        <begin position="11"/>
        <end position="285"/>
    </location>
</feature>
<feature type="region of interest" description="Disordered" evidence="7">
    <location>
        <begin position="291"/>
        <end position="333"/>
    </location>
</feature>
<dbReference type="PROSITE" id="PS50011">
    <property type="entry name" value="PROTEIN_KINASE_DOM"/>
    <property type="match status" value="1"/>
</dbReference>
<dbReference type="PANTHER" id="PTHR43289">
    <property type="entry name" value="MITOGEN-ACTIVATED PROTEIN KINASE KINASE KINASE 20-RELATED"/>
    <property type="match status" value="1"/>
</dbReference>
<protein>
    <recommendedName>
        <fullName evidence="1">non-specific serine/threonine protein kinase</fullName>
        <ecNumber evidence="1">2.7.11.1</ecNumber>
    </recommendedName>
</protein>
<name>A0ABQ0IHD6_9ACTN</name>
<accession>A0ABQ0IHD6</accession>
<gene>
    <name evidence="9" type="ORF">GP2_008_00060</name>
</gene>
<proteinExistence type="predicted"/>
<dbReference type="CDD" id="cd14014">
    <property type="entry name" value="STKc_PknB_like"/>
    <property type="match status" value="1"/>
</dbReference>
<dbReference type="PROSITE" id="PS00108">
    <property type="entry name" value="PROTEIN_KINASE_ST"/>
    <property type="match status" value="1"/>
</dbReference>
<evidence type="ECO:0000256" key="4">
    <source>
        <dbReference type="ARBA" id="ARBA00022741"/>
    </source>
</evidence>
<dbReference type="InterPro" id="IPR008271">
    <property type="entry name" value="Ser/Thr_kinase_AS"/>
</dbReference>
<dbReference type="Gene3D" id="1.10.510.10">
    <property type="entry name" value="Transferase(Phosphotransferase) domain 1"/>
    <property type="match status" value="1"/>
</dbReference>
<dbReference type="SMART" id="SM00220">
    <property type="entry name" value="S_TKc"/>
    <property type="match status" value="1"/>
</dbReference>
<dbReference type="InterPro" id="IPR011009">
    <property type="entry name" value="Kinase-like_dom_sf"/>
</dbReference>
<dbReference type="GO" id="GO:0004674">
    <property type="term" value="F:protein serine/threonine kinase activity"/>
    <property type="evidence" value="ECO:0007669"/>
    <property type="project" value="UniProtKB-KW"/>
</dbReference>
<dbReference type="EC" id="2.7.11.1" evidence="1"/>
<keyword evidence="10" id="KW-1185">Reference proteome</keyword>
<evidence type="ECO:0000256" key="3">
    <source>
        <dbReference type="ARBA" id="ARBA00022679"/>
    </source>
</evidence>
<evidence type="ECO:0000256" key="7">
    <source>
        <dbReference type="SAM" id="MobiDB-lite"/>
    </source>
</evidence>
<keyword evidence="3" id="KW-0808">Transferase</keyword>
<dbReference type="Pfam" id="PF00069">
    <property type="entry name" value="Pkinase"/>
    <property type="match status" value="1"/>
</dbReference>